<dbReference type="EMBL" id="JAFCLK010000020">
    <property type="protein sequence ID" value="MBR1138337.1"/>
    <property type="molecule type" value="Genomic_DNA"/>
</dbReference>
<dbReference type="PROSITE" id="PS50404">
    <property type="entry name" value="GST_NTER"/>
    <property type="match status" value="1"/>
</dbReference>
<feature type="domain" description="GST C-terminal" evidence="2">
    <location>
        <begin position="89"/>
        <end position="210"/>
    </location>
</feature>
<dbReference type="Proteomes" id="UP001314635">
    <property type="component" value="Unassembled WGS sequence"/>
</dbReference>
<dbReference type="SUPFAM" id="SSF47616">
    <property type="entry name" value="GST C-terminal domain-like"/>
    <property type="match status" value="1"/>
</dbReference>
<comment type="caution">
    <text evidence="3">The sequence shown here is derived from an EMBL/GenBank/DDBJ whole genome shotgun (WGS) entry which is preliminary data.</text>
</comment>
<dbReference type="CDD" id="cd00570">
    <property type="entry name" value="GST_N_family"/>
    <property type="match status" value="1"/>
</dbReference>
<keyword evidence="4" id="KW-1185">Reference proteome</keyword>
<dbReference type="PANTHER" id="PTHR44051:SF8">
    <property type="entry name" value="GLUTATHIONE S-TRANSFERASE GSTA"/>
    <property type="match status" value="1"/>
</dbReference>
<dbReference type="CDD" id="cd00299">
    <property type="entry name" value="GST_C_family"/>
    <property type="match status" value="1"/>
</dbReference>
<organism evidence="3 4">
    <name type="scientific">Bradyrhizobium denitrificans</name>
    <dbReference type="NCBI Taxonomy" id="2734912"/>
    <lineage>
        <taxon>Bacteria</taxon>
        <taxon>Pseudomonadati</taxon>
        <taxon>Pseudomonadota</taxon>
        <taxon>Alphaproteobacteria</taxon>
        <taxon>Hyphomicrobiales</taxon>
        <taxon>Nitrobacteraceae</taxon>
        <taxon>Bradyrhizobium</taxon>
    </lineage>
</organism>
<dbReference type="RefSeq" id="WP_172236073.1">
    <property type="nucleotide sequence ID" value="NZ_JABFDP010000006.1"/>
</dbReference>
<sequence>MSLTLYYHPLSSFCWKVLIALYENDISFTPRLINLGDADDRAAFLKLWPIGKFPVLRDEQSQRTIPESSIIIEYLDQHFAGVMRFIPAAPDLALRTRLRDRFLDLYLHMPTQTIVFDRLRPSDTRDPLGVADARARLRTSYAMLEAELPSAGWAMGESFTLADCAALPALFYAEKVEPFGDALKTVPAYLDRLKARPSVARVVAEAEPYFHMFPNEREPTSARN</sequence>
<gene>
    <name evidence="3" type="ORF">JQ619_21440</name>
</gene>
<accession>A0ABS5GAJ6</accession>
<evidence type="ECO:0000313" key="4">
    <source>
        <dbReference type="Proteomes" id="UP001314635"/>
    </source>
</evidence>
<evidence type="ECO:0000259" key="1">
    <source>
        <dbReference type="PROSITE" id="PS50404"/>
    </source>
</evidence>
<feature type="domain" description="GST N-terminal" evidence="1">
    <location>
        <begin position="1"/>
        <end position="83"/>
    </location>
</feature>
<dbReference type="InterPro" id="IPR010987">
    <property type="entry name" value="Glutathione-S-Trfase_C-like"/>
</dbReference>
<protein>
    <submittedName>
        <fullName evidence="3">Glutathione S-transferase family protein</fullName>
    </submittedName>
</protein>
<dbReference type="Pfam" id="PF13417">
    <property type="entry name" value="GST_N_3"/>
    <property type="match status" value="1"/>
</dbReference>
<name>A0ABS5GAJ6_9BRAD</name>
<dbReference type="PANTHER" id="PTHR44051">
    <property type="entry name" value="GLUTATHIONE S-TRANSFERASE-RELATED"/>
    <property type="match status" value="1"/>
</dbReference>
<proteinExistence type="predicted"/>
<dbReference type="InterPro" id="IPR036282">
    <property type="entry name" value="Glutathione-S-Trfase_C_sf"/>
</dbReference>
<evidence type="ECO:0000259" key="2">
    <source>
        <dbReference type="PROSITE" id="PS50405"/>
    </source>
</evidence>
<dbReference type="SFLD" id="SFLDG00358">
    <property type="entry name" value="Main_(cytGST)"/>
    <property type="match status" value="1"/>
</dbReference>
<dbReference type="InterPro" id="IPR036249">
    <property type="entry name" value="Thioredoxin-like_sf"/>
</dbReference>
<dbReference type="SFLD" id="SFLDS00019">
    <property type="entry name" value="Glutathione_Transferase_(cytos"/>
    <property type="match status" value="1"/>
</dbReference>
<reference evidence="4" key="1">
    <citation type="journal article" date="2021" name="ISME J.">
        <title>Evolutionary origin and ecological implication of a unique nif island in free-living Bradyrhizobium lineages.</title>
        <authorList>
            <person name="Tao J."/>
        </authorList>
    </citation>
    <scope>NUCLEOTIDE SEQUENCE [LARGE SCALE GENOMIC DNA]</scope>
    <source>
        <strain evidence="4">SZCCT0094</strain>
    </source>
</reference>
<evidence type="ECO:0000313" key="3">
    <source>
        <dbReference type="EMBL" id="MBR1138337.1"/>
    </source>
</evidence>
<dbReference type="Gene3D" id="1.20.1050.10">
    <property type="match status" value="1"/>
</dbReference>
<dbReference type="SUPFAM" id="SSF52833">
    <property type="entry name" value="Thioredoxin-like"/>
    <property type="match status" value="1"/>
</dbReference>
<dbReference type="InterPro" id="IPR040079">
    <property type="entry name" value="Glutathione_S-Trfase"/>
</dbReference>
<dbReference type="Pfam" id="PF13410">
    <property type="entry name" value="GST_C_2"/>
    <property type="match status" value="1"/>
</dbReference>
<dbReference type="Gene3D" id="3.40.30.10">
    <property type="entry name" value="Glutaredoxin"/>
    <property type="match status" value="1"/>
</dbReference>
<dbReference type="InterPro" id="IPR004045">
    <property type="entry name" value="Glutathione_S-Trfase_N"/>
</dbReference>
<dbReference type="PROSITE" id="PS50405">
    <property type="entry name" value="GST_CTER"/>
    <property type="match status" value="1"/>
</dbReference>